<organism evidence="2 3">
    <name type="scientific">Pseudomonas nitroreducens</name>
    <dbReference type="NCBI Taxonomy" id="46680"/>
    <lineage>
        <taxon>Bacteria</taxon>
        <taxon>Pseudomonadati</taxon>
        <taxon>Pseudomonadota</taxon>
        <taxon>Gammaproteobacteria</taxon>
        <taxon>Pseudomonadales</taxon>
        <taxon>Pseudomonadaceae</taxon>
        <taxon>Pseudomonas</taxon>
    </lineage>
</organism>
<evidence type="ECO:0000256" key="1">
    <source>
        <dbReference type="SAM" id="Phobius"/>
    </source>
</evidence>
<dbReference type="InterPro" id="IPR045584">
    <property type="entry name" value="Pilin-like"/>
</dbReference>
<dbReference type="Pfam" id="PF05307">
    <property type="entry name" value="Bundlin"/>
    <property type="match status" value="1"/>
</dbReference>
<keyword evidence="1" id="KW-1133">Transmembrane helix</keyword>
<protein>
    <submittedName>
        <fullName evidence="2">Type II secretory pathway pseudopilin PulG</fullName>
    </submittedName>
</protein>
<proteinExistence type="predicted"/>
<name>A0A7W7KFJ3_PSENT</name>
<dbReference type="RefSeq" id="WP_184585666.1">
    <property type="nucleotide sequence ID" value="NZ_JACHLI010000001.1"/>
</dbReference>
<comment type="caution">
    <text evidence="2">The sequence shown here is derived from an EMBL/GenBank/DDBJ whole genome shotgun (WGS) entry which is preliminary data.</text>
</comment>
<accession>A0A7W7KFJ3</accession>
<dbReference type="InterPro" id="IPR007971">
    <property type="entry name" value="Bundlin"/>
</dbReference>
<dbReference type="Gene3D" id="3.30.1690.10">
    <property type="entry name" value="TcpA-like pilin"/>
    <property type="match status" value="1"/>
</dbReference>
<keyword evidence="1" id="KW-0472">Membrane</keyword>
<dbReference type="SUPFAM" id="SSF54523">
    <property type="entry name" value="Pili subunits"/>
    <property type="match status" value="1"/>
</dbReference>
<evidence type="ECO:0000313" key="2">
    <source>
        <dbReference type="EMBL" id="MBB4861399.1"/>
    </source>
</evidence>
<gene>
    <name evidence="2" type="ORF">HNP46_000210</name>
</gene>
<feature type="transmembrane region" description="Helical" evidence="1">
    <location>
        <begin position="12"/>
        <end position="34"/>
    </location>
</feature>
<keyword evidence="1" id="KW-0812">Transmembrane</keyword>
<reference evidence="2 3" key="1">
    <citation type="submission" date="2020-08" db="EMBL/GenBank/DDBJ databases">
        <title>Functional genomics of gut bacteria from endangered species of beetles.</title>
        <authorList>
            <person name="Carlos-Shanley C."/>
        </authorList>
    </citation>
    <scope>NUCLEOTIDE SEQUENCE [LARGE SCALE GENOMIC DNA]</scope>
    <source>
        <strain evidence="2 3">S00179</strain>
    </source>
</reference>
<dbReference type="GO" id="GO:0009289">
    <property type="term" value="C:pilus"/>
    <property type="evidence" value="ECO:0007669"/>
    <property type="project" value="InterPro"/>
</dbReference>
<dbReference type="EMBL" id="JACHLI010000001">
    <property type="protein sequence ID" value="MBB4861399.1"/>
    <property type="molecule type" value="Genomic_DNA"/>
</dbReference>
<evidence type="ECO:0000313" key="3">
    <source>
        <dbReference type="Proteomes" id="UP000566995"/>
    </source>
</evidence>
<dbReference type="AlphaFoldDB" id="A0A7W7KFJ3"/>
<sequence length="170" mass="17721">MNLKLRSQAGATLVEIIMVVALIALITIGVLTYFNSANQSSKVEQTINNLTSLTSAIRNQYATQGDYSGITEAVVYNFANVPVMMKSGTAGQLIHPWSSATTAVTISTASPFDTFTMGLGGLDSATCTDIASKIYRHFDAVAVGASAVTSVATAQSACAVSSPTMNITVR</sequence>
<dbReference type="Proteomes" id="UP000566995">
    <property type="component" value="Unassembled WGS sequence"/>
</dbReference>